<dbReference type="PANTHER" id="PTHR23517">
    <property type="entry name" value="RESISTANCE PROTEIN MDTM, PUTATIVE-RELATED-RELATED"/>
    <property type="match status" value="1"/>
</dbReference>
<dbReference type="Gene3D" id="1.20.1250.20">
    <property type="entry name" value="MFS general substrate transporter like domains"/>
    <property type="match status" value="1"/>
</dbReference>
<dbReference type="STRING" id="1193682.BJP25_20525"/>
<feature type="transmembrane region" description="Helical" evidence="7">
    <location>
        <begin position="166"/>
        <end position="187"/>
    </location>
</feature>
<comment type="subcellular location">
    <subcellularLocation>
        <location evidence="1">Cell membrane</location>
        <topology evidence="1">Multi-pass membrane protein</topology>
    </subcellularLocation>
</comment>
<dbReference type="SUPFAM" id="SSF103473">
    <property type="entry name" value="MFS general substrate transporter"/>
    <property type="match status" value="1"/>
</dbReference>
<feature type="transmembrane region" description="Helical" evidence="7">
    <location>
        <begin position="398"/>
        <end position="415"/>
    </location>
</feature>
<proteinExistence type="predicted"/>
<evidence type="ECO:0000256" key="4">
    <source>
        <dbReference type="ARBA" id="ARBA00022692"/>
    </source>
</evidence>
<evidence type="ECO:0000256" key="6">
    <source>
        <dbReference type="ARBA" id="ARBA00023136"/>
    </source>
</evidence>
<evidence type="ECO:0000256" key="7">
    <source>
        <dbReference type="SAM" id="Phobius"/>
    </source>
</evidence>
<keyword evidence="2" id="KW-0813">Transport</keyword>
<reference evidence="9 10" key="1">
    <citation type="submission" date="2016-10" db="EMBL/GenBank/DDBJ databases">
        <title>The Draft Genome Sequence of Actinokineospora bangkokensis 44EHWT reveals the biosynthetic pathway of antifungal compounds Thailandins with unusual extender unit butylmalonyl-CoA.</title>
        <authorList>
            <person name="Greule A."/>
            <person name="Intra B."/>
            <person name="Flemming S."/>
            <person name="Rommel M.G."/>
            <person name="Panbangred W."/>
            <person name="Bechthold A."/>
        </authorList>
    </citation>
    <scope>NUCLEOTIDE SEQUENCE [LARGE SCALE GENOMIC DNA]</scope>
    <source>
        <strain evidence="9 10">44EHW</strain>
    </source>
</reference>
<keyword evidence="4 7" id="KW-0812">Transmembrane</keyword>
<evidence type="ECO:0000313" key="9">
    <source>
        <dbReference type="EMBL" id="OLR92466.1"/>
    </source>
</evidence>
<feature type="transmembrane region" description="Helical" evidence="7">
    <location>
        <begin position="199"/>
        <end position="221"/>
    </location>
</feature>
<dbReference type="PANTHER" id="PTHR23517:SF13">
    <property type="entry name" value="MAJOR FACILITATOR SUPERFAMILY MFS_1"/>
    <property type="match status" value="1"/>
</dbReference>
<dbReference type="AlphaFoldDB" id="A0A1Q9LK93"/>
<dbReference type="GO" id="GO:0005886">
    <property type="term" value="C:plasma membrane"/>
    <property type="evidence" value="ECO:0007669"/>
    <property type="project" value="UniProtKB-SubCell"/>
</dbReference>
<feature type="domain" description="Major facilitator superfamily (MFS) profile" evidence="8">
    <location>
        <begin position="36"/>
        <end position="427"/>
    </location>
</feature>
<evidence type="ECO:0000256" key="2">
    <source>
        <dbReference type="ARBA" id="ARBA00022448"/>
    </source>
</evidence>
<evidence type="ECO:0000256" key="3">
    <source>
        <dbReference type="ARBA" id="ARBA00022475"/>
    </source>
</evidence>
<comment type="caution">
    <text evidence="9">The sequence shown here is derived from an EMBL/GenBank/DDBJ whole genome shotgun (WGS) entry which is preliminary data.</text>
</comment>
<dbReference type="InterPro" id="IPR050171">
    <property type="entry name" value="MFS_Transporters"/>
</dbReference>
<sequence>MGAIGNPRWTAYPARAQARGMSTALLTRPAARRHAVGFHLVAAVFAIALVFSTLPTPLYGLYQRRDGFAAPVVTVIFAAYAVGVVLGLYFAGHVSDWLGRRRVVAAGVGAELVSAVVFLLWPDVPGLLLARLLCGTGIGVLTATVTAHMGELRAAARPEEHPSRAALAATAVTMGGLALGPVVGGLLADHLRDPLAGSFELFIGLFAVSMAVLALVPETVVRPEIAPGYRPQRVAVPEASRAAFAGAAVQAFVAFAATGLATALAPTVLSAVFGETSRMAGGLVAFSVLGSGAAAQVGLAGLPAGVRARLGRAAMVVALVLMPVSALLVWQPVYWVAGVLSGVGSGLMFKRSVEVVAGIAGAGRKAESLAALFLAAYAGIAAPVLGVGLALVWLPAQAALVVFAAPMMALVWWSSRDLSGRSAVRRG</sequence>
<keyword evidence="6 7" id="KW-0472">Membrane</keyword>
<keyword evidence="10" id="KW-1185">Reference proteome</keyword>
<dbReference type="Pfam" id="PF07690">
    <property type="entry name" value="MFS_1"/>
    <property type="match status" value="1"/>
</dbReference>
<evidence type="ECO:0000256" key="5">
    <source>
        <dbReference type="ARBA" id="ARBA00022989"/>
    </source>
</evidence>
<feature type="transmembrane region" description="Helical" evidence="7">
    <location>
        <begin position="103"/>
        <end position="121"/>
    </location>
</feature>
<gene>
    <name evidence="9" type="ORF">BJP25_20525</name>
</gene>
<name>A0A1Q9LK93_9PSEU</name>
<dbReference type="Proteomes" id="UP000186040">
    <property type="component" value="Unassembled WGS sequence"/>
</dbReference>
<keyword evidence="5 7" id="KW-1133">Transmembrane helix</keyword>
<dbReference type="InterPro" id="IPR011701">
    <property type="entry name" value="MFS"/>
</dbReference>
<feature type="transmembrane region" description="Helical" evidence="7">
    <location>
        <begin position="333"/>
        <end position="349"/>
    </location>
</feature>
<protein>
    <recommendedName>
        <fullName evidence="8">Major facilitator superfamily (MFS) profile domain-containing protein</fullName>
    </recommendedName>
</protein>
<dbReference type="InterPro" id="IPR020846">
    <property type="entry name" value="MFS_dom"/>
</dbReference>
<evidence type="ECO:0000259" key="8">
    <source>
        <dbReference type="PROSITE" id="PS50850"/>
    </source>
</evidence>
<dbReference type="PROSITE" id="PS50850">
    <property type="entry name" value="MFS"/>
    <property type="match status" value="1"/>
</dbReference>
<dbReference type="EMBL" id="MKQR01000016">
    <property type="protein sequence ID" value="OLR92466.1"/>
    <property type="molecule type" value="Genomic_DNA"/>
</dbReference>
<feature type="transmembrane region" description="Helical" evidence="7">
    <location>
        <begin position="68"/>
        <end position="91"/>
    </location>
</feature>
<feature type="transmembrane region" description="Helical" evidence="7">
    <location>
        <begin position="279"/>
        <end position="302"/>
    </location>
</feature>
<dbReference type="InterPro" id="IPR036259">
    <property type="entry name" value="MFS_trans_sf"/>
</dbReference>
<organism evidence="9 10">
    <name type="scientific">Actinokineospora bangkokensis</name>
    <dbReference type="NCBI Taxonomy" id="1193682"/>
    <lineage>
        <taxon>Bacteria</taxon>
        <taxon>Bacillati</taxon>
        <taxon>Actinomycetota</taxon>
        <taxon>Actinomycetes</taxon>
        <taxon>Pseudonocardiales</taxon>
        <taxon>Pseudonocardiaceae</taxon>
        <taxon>Actinokineospora</taxon>
    </lineage>
</organism>
<accession>A0A1Q9LK93</accession>
<keyword evidence="3" id="KW-1003">Cell membrane</keyword>
<feature type="transmembrane region" description="Helical" evidence="7">
    <location>
        <begin position="36"/>
        <end position="62"/>
    </location>
</feature>
<feature type="transmembrane region" description="Helical" evidence="7">
    <location>
        <begin position="242"/>
        <end position="273"/>
    </location>
</feature>
<evidence type="ECO:0000313" key="10">
    <source>
        <dbReference type="Proteomes" id="UP000186040"/>
    </source>
</evidence>
<evidence type="ECO:0000256" key="1">
    <source>
        <dbReference type="ARBA" id="ARBA00004651"/>
    </source>
</evidence>
<feature type="transmembrane region" description="Helical" evidence="7">
    <location>
        <begin position="369"/>
        <end position="392"/>
    </location>
</feature>
<dbReference type="GO" id="GO:0022857">
    <property type="term" value="F:transmembrane transporter activity"/>
    <property type="evidence" value="ECO:0007669"/>
    <property type="project" value="InterPro"/>
</dbReference>